<dbReference type="SMART" id="SM00005">
    <property type="entry name" value="DEATH"/>
    <property type="match status" value="1"/>
</dbReference>
<feature type="transmembrane region" description="Helical" evidence="2">
    <location>
        <begin position="333"/>
        <end position="350"/>
    </location>
</feature>
<evidence type="ECO:0000256" key="1">
    <source>
        <dbReference type="ARBA" id="ARBA00022737"/>
    </source>
</evidence>
<accession>A0A1S3GXW7</accession>
<evidence type="ECO:0000259" key="3">
    <source>
        <dbReference type="PROSITE" id="PS50017"/>
    </source>
</evidence>
<feature type="transmembrane region" description="Helical" evidence="2">
    <location>
        <begin position="399"/>
        <end position="420"/>
    </location>
</feature>
<organism evidence="4 5">
    <name type="scientific">Lingula anatina</name>
    <name type="common">Brachiopod</name>
    <name type="synonym">Lingula unguis</name>
    <dbReference type="NCBI Taxonomy" id="7574"/>
    <lineage>
        <taxon>Eukaryota</taxon>
        <taxon>Metazoa</taxon>
        <taxon>Spiralia</taxon>
        <taxon>Lophotrochozoa</taxon>
        <taxon>Brachiopoda</taxon>
        <taxon>Linguliformea</taxon>
        <taxon>Lingulata</taxon>
        <taxon>Lingulida</taxon>
        <taxon>Linguloidea</taxon>
        <taxon>Lingulidae</taxon>
        <taxon>Lingula</taxon>
    </lineage>
</organism>
<dbReference type="Gene3D" id="3.40.50.300">
    <property type="entry name" value="P-loop containing nucleotide triphosphate hydrolases"/>
    <property type="match status" value="1"/>
</dbReference>
<dbReference type="Proteomes" id="UP000085678">
    <property type="component" value="Unplaced"/>
</dbReference>
<dbReference type="PROSITE" id="PS50017">
    <property type="entry name" value="DEATH_DOMAIN"/>
    <property type="match status" value="1"/>
</dbReference>
<dbReference type="GO" id="GO:0007165">
    <property type="term" value="P:signal transduction"/>
    <property type="evidence" value="ECO:0007669"/>
    <property type="project" value="InterPro"/>
</dbReference>
<gene>
    <name evidence="5" type="primary">LOC106150386</name>
</gene>
<dbReference type="STRING" id="7574.A0A1S3GXW7"/>
<dbReference type="Gene3D" id="1.10.533.10">
    <property type="entry name" value="Death Domain, Fas"/>
    <property type="match status" value="1"/>
</dbReference>
<proteinExistence type="predicted"/>
<dbReference type="InterPro" id="IPR000488">
    <property type="entry name" value="Death_dom"/>
</dbReference>
<reference evidence="5" key="1">
    <citation type="submission" date="2025-08" db="UniProtKB">
        <authorList>
            <consortium name="RefSeq"/>
        </authorList>
    </citation>
    <scope>IDENTIFICATION</scope>
    <source>
        <tissue evidence="5">Gonads</tissue>
    </source>
</reference>
<dbReference type="InterPro" id="IPR011029">
    <property type="entry name" value="DEATH-like_dom_sf"/>
</dbReference>
<dbReference type="SUPFAM" id="SSF47986">
    <property type="entry name" value="DEATH domain"/>
    <property type="match status" value="1"/>
</dbReference>
<dbReference type="KEGG" id="lak:106150386"/>
<feature type="transmembrane region" description="Helical" evidence="2">
    <location>
        <begin position="255"/>
        <end position="276"/>
    </location>
</feature>
<dbReference type="Pfam" id="PF08477">
    <property type="entry name" value="Roc"/>
    <property type="match status" value="1"/>
</dbReference>
<keyword evidence="1" id="KW-0677">Repeat</keyword>
<dbReference type="OrthoDB" id="10045177at2759"/>
<keyword evidence="2" id="KW-0472">Membrane</keyword>
<feature type="domain" description="Death" evidence="3">
    <location>
        <begin position="1018"/>
        <end position="1083"/>
    </location>
</feature>
<dbReference type="RefSeq" id="XP_013378593.1">
    <property type="nucleotide sequence ID" value="XM_013523139.1"/>
</dbReference>
<dbReference type="PANTHER" id="PTHR47679">
    <property type="entry name" value="PROTEIN TORNADO 1"/>
    <property type="match status" value="1"/>
</dbReference>
<dbReference type="Pfam" id="PF00531">
    <property type="entry name" value="Death"/>
    <property type="match status" value="1"/>
</dbReference>
<dbReference type="InterPro" id="IPR036388">
    <property type="entry name" value="WH-like_DNA-bd_sf"/>
</dbReference>
<name>A0A1S3GXW7_LINAN</name>
<dbReference type="InterPro" id="IPR032171">
    <property type="entry name" value="COR-A"/>
</dbReference>
<dbReference type="SUPFAM" id="SSF52540">
    <property type="entry name" value="P-loop containing nucleoside triphosphate hydrolases"/>
    <property type="match status" value="2"/>
</dbReference>
<keyword evidence="2" id="KW-1133">Transmembrane helix</keyword>
<dbReference type="AlphaFoldDB" id="A0A1S3GXW7"/>
<evidence type="ECO:0000313" key="5">
    <source>
        <dbReference type="RefSeq" id="XP_013378593.1"/>
    </source>
</evidence>
<evidence type="ECO:0000313" key="4">
    <source>
        <dbReference type="Proteomes" id="UP000085678"/>
    </source>
</evidence>
<dbReference type="PANTHER" id="PTHR47679:SF2">
    <property type="entry name" value="C-TERMINAL OF ROC (COR) DOMAIN-CONTAINING PROTEIN"/>
    <property type="match status" value="1"/>
</dbReference>
<feature type="transmembrane region" description="Helical" evidence="2">
    <location>
        <begin position="172"/>
        <end position="194"/>
    </location>
</feature>
<dbReference type="Pfam" id="PF16095">
    <property type="entry name" value="COR-A"/>
    <property type="match status" value="1"/>
</dbReference>
<dbReference type="InParanoid" id="A0A1S3GXW7"/>
<evidence type="ECO:0000256" key="2">
    <source>
        <dbReference type="SAM" id="Phobius"/>
    </source>
</evidence>
<feature type="transmembrane region" description="Helical" evidence="2">
    <location>
        <begin position="356"/>
        <end position="378"/>
    </location>
</feature>
<feature type="transmembrane region" description="Helical" evidence="2">
    <location>
        <begin position="225"/>
        <end position="243"/>
    </location>
</feature>
<dbReference type="InterPro" id="IPR027417">
    <property type="entry name" value="P-loop_NTPase"/>
</dbReference>
<protein>
    <submittedName>
        <fullName evidence="5">Uncharacterized protein LOC106150386 isoform X1</fullName>
    </submittedName>
</protein>
<sequence length="1092" mass="123186">MLKINVRKVLICARWSGAKKNDKQVTKEIRVELTIALTMGDESHAIFEMGLTPGVGFVSGPVGLQAQQTALDEGKEAHQRVVVNIVGKERQGKTSLRKMLTCDPFDMNEISTVGIEQKLVDTSGLTESWKTVDVALSNASEFEEALGVHTLMRLKPSRKVSAKNAVLASCKCFLKILLLVAGLLSAYLCVSIRLSDQVPWMGFLLVLTYAVSVCFFGLRDGFGIAIGVIILALWSDGVCRWQLHEHFEQVSSDYGLLPALTLGFVLFFLIDSYIGLSCGMSLGTGMTLTLCIMDTPVATDSQPLTCPIGLYHHQAIFMLSTCVGLGTQKFPQVISWIIVPALAIVASRAAETQSSSIFTLVFGLGCGYGHGVFLSVGQKLYLLFKERVSPLCEPQTRRLITYAIGIIPGLGFSFMLGWRFPRNFNLGKHVVGLTFVIGVELLHLINSLKRSPQKHGNDKFKSTSLSPSKVLQARHRRRERVKLVMRDYAGHALYHSVHHIFMAAHSIYLVVFNLKDAVLDARTSLNSLLFWLHSIQVHAQYPNASVLIVGTHRDHNMVGPTKVREIGNFLRSSLPHNLHKFLIWNEDDTPLFPVENSLRSVNDADHEHLRKTLMRIARESEFQKQLWPIKYLALHKVIQKRRENGQLIGNFVELYEVCKKNQCHIKDEDEFKDMLNFFHFIGEIIYKANGKLSDVIVFDPQLLVNIMASIVTIPSLSKQKHSLMDDWRNLKNTGTLSTPLLQHLLSDLTNANVQESLIDLLQHYHLICKVMLNNNGFHYIVPKLLPHTKHLSGWWDDDVDSDIIYYVDFGCFPPQTIFLRLVCQCVQYDNLRNIAVPRISQSAALFTFENSYALKLELLGNEDFVSQQSQMIKVTVRCGRGREPAIVLDAIQHNLKRIVSQDFEKCSYVFGPKCPFQDAHDQENSDIHLLEIWSMNTEDASASRKKQTTFWCRGRMIELQGSKAVGLDKTATSDEKKIFQRKKNDLTAKCWADTSFKSLTPDIYYRVCNALNTPSIFGRDWKGLAAHLGKSMFEVQVLERQQNPCDAVLTEWCQTSNVTVSDVINCLRDMGRLDLVQDIQNYAREHNLVQAS</sequence>
<dbReference type="GeneID" id="106150386"/>
<keyword evidence="2" id="KW-0812">Transmembrane</keyword>
<keyword evidence="4" id="KW-1185">Reference proteome</keyword>
<dbReference type="Gene3D" id="1.10.10.10">
    <property type="entry name" value="Winged helix-like DNA-binding domain superfamily/Winged helix DNA-binding domain"/>
    <property type="match status" value="1"/>
</dbReference>
<feature type="transmembrane region" description="Helical" evidence="2">
    <location>
        <begin position="200"/>
        <end position="218"/>
    </location>
</feature>